<dbReference type="PANTHER" id="PTHR30307:SF0">
    <property type="entry name" value="S-ADENOSYLMETHIONINE:TRNA RIBOSYLTRANSFERASE-ISOMERASE"/>
    <property type="match status" value="1"/>
</dbReference>
<dbReference type="InterPro" id="IPR036100">
    <property type="entry name" value="QueA_sf"/>
</dbReference>
<dbReference type="OrthoDB" id="9783887at2"/>
<evidence type="ECO:0000256" key="3">
    <source>
        <dbReference type="ARBA" id="ARBA00022691"/>
    </source>
</evidence>
<dbReference type="Proteomes" id="UP000297975">
    <property type="component" value="Unassembled WGS sequence"/>
</dbReference>
<keyword evidence="2 5" id="KW-0808">Transferase</keyword>
<dbReference type="SUPFAM" id="SSF111337">
    <property type="entry name" value="QueA-like"/>
    <property type="match status" value="1"/>
</dbReference>
<dbReference type="Pfam" id="PF02547">
    <property type="entry name" value="Queuosine_synth"/>
    <property type="match status" value="1"/>
</dbReference>
<proteinExistence type="predicted"/>
<evidence type="ECO:0000256" key="2">
    <source>
        <dbReference type="ARBA" id="ARBA00022679"/>
    </source>
</evidence>
<dbReference type="AlphaFoldDB" id="A0A4Y8ISI7"/>
<dbReference type="PANTHER" id="PTHR30307">
    <property type="entry name" value="S-ADENOSYLMETHIONINE:TRNA RIBOSYLTRANSFERASE-ISOMERASE"/>
    <property type="match status" value="1"/>
</dbReference>
<protein>
    <submittedName>
        <fullName evidence="5">S-adenosylmethionine:tRNA ribosyltransferase-isomerase</fullName>
    </submittedName>
</protein>
<organism evidence="5 6">
    <name type="scientific">Filobacillus milosensis</name>
    <dbReference type="NCBI Taxonomy" id="94137"/>
    <lineage>
        <taxon>Bacteria</taxon>
        <taxon>Bacillati</taxon>
        <taxon>Bacillota</taxon>
        <taxon>Bacilli</taxon>
        <taxon>Bacillales</taxon>
        <taxon>Bacillaceae</taxon>
        <taxon>Filobacillus</taxon>
    </lineage>
</organism>
<keyword evidence="5" id="KW-0413">Isomerase</keyword>
<keyword evidence="1" id="KW-0963">Cytoplasm</keyword>
<dbReference type="EMBL" id="SOPW01000007">
    <property type="protein sequence ID" value="TFB21737.1"/>
    <property type="molecule type" value="Genomic_DNA"/>
</dbReference>
<accession>A0A4Y8ISI7</accession>
<dbReference type="GO" id="GO:0051075">
    <property type="term" value="F:S-adenosylmethionine:tRNA ribosyltransferase-isomerase activity"/>
    <property type="evidence" value="ECO:0007669"/>
    <property type="project" value="TreeGrafter"/>
</dbReference>
<comment type="caution">
    <text evidence="5">The sequence shown here is derived from an EMBL/GenBank/DDBJ whole genome shotgun (WGS) entry which is preliminary data.</text>
</comment>
<dbReference type="GO" id="GO:0008616">
    <property type="term" value="P:tRNA queuosine(34) biosynthetic process"/>
    <property type="evidence" value="ECO:0007669"/>
    <property type="project" value="UniProtKB-KW"/>
</dbReference>
<dbReference type="InterPro" id="IPR042118">
    <property type="entry name" value="QueA_dom1"/>
</dbReference>
<evidence type="ECO:0000256" key="1">
    <source>
        <dbReference type="ARBA" id="ARBA00022490"/>
    </source>
</evidence>
<evidence type="ECO:0000313" key="6">
    <source>
        <dbReference type="Proteomes" id="UP000297975"/>
    </source>
</evidence>
<dbReference type="RefSeq" id="WP_134339881.1">
    <property type="nucleotide sequence ID" value="NZ_SOPW01000007.1"/>
</dbReference>
<sequence length="335" mass="38427">MTLKTFEIPKELNASVPAEYRNGSRDQVKLMVTEGEETSFSEFQNLTNYVKSGDVMIFNNTRTIPAGLKATYKQKEVEFRLSQQIDEFTWEGFVLKEEMMIGEQLIVTPDLTFTIVGYGGEKPLVQLQSNMNSKDTMIGVITLGEPIRYDYINHPYPINTYQTVYGSIPGSMEMPSAGRAFTWDMLNKLKSNGVNIGFIQLYTGLSYYEKDQWPNPSNHPERYNVSQEVVDLVNKAKHEGRRVIAVGTTVVRALESAALNGTLFEQNDEYTNLYVNAKYDRQIVDSLLTGLHEPEASHLDMLTNWIEKDHLIDLYHDAMKRRFLWHEFGDLHLIL</sequence>
<dbReference type="InterPro" id="IPR042119">
    <property type="entry name" value="QueA_dom2"/>
</dbReference>
<keyword evidence="6" id="KW-1185">Reference proteome</keyword>
<keyword evidence="3" id="KW-0949">S-adenosyl-L-methionine</keyword>
<reference evidence="5 6" key="1">
    <citation type="submission" date="2019-03" db="EMBL/GenBank/DDBJ databases">
        <authorList>
            <person name="He R.-H."/>
        </authorList>
    </citation>
    <scope>NUCLEOTIDE SEQUENCE [LARGE SCALE GENOMIC DNA]</scope>
    <source>
        <strain evidence="6">SH 714</strain>
    </source>
</reference>
<keyword evidence="4" id="KW-0671">Queuosine biosynthesis</keyword>
<evidence type="ECO:0000256" key="4">
    <source>
        <dbReference type="ARBA" id="ARBA00022785"/>
    </source>
</evidence>
<dbReference type="Gene3D" id="2.40.10.240">
    <property type="entry name" value="QueA-like"/>
    <property type="match status" value="1"/>
</dbReference>
<evidence type="ECO:0000313" key="5">
    <source>
        <dbReference type="EMBL" id="TFB21737.1"/>
    </source>
</evidence>
<dbReference type="InterPro" id="IPR003699">
    <property type="entry name" value="QueA"/>
</dbReference>
<gene>
    <name evidence="5" type="ORF">E3U55_07850</name>
</gene>
<name>A0A4Y8ISI7_9BACI</name>
<dbReference type="Gene3D" id="3.40.1780.10">
    <property type="entry name" value="QueA-like"/>
    <property type="match status" value="1"/>
</dbReference>